<evidence type="ECO:0000313" key="4">
    <source>
        <dbReference type="EMBL" id="EDM77479.1"/>
    </source>
</evidence>
<gene>
    <name evidence="4" type="ORF">PPSIR1_24884</name>
</gene>
<dbReference type="EMBL" id="ABCS01000045">
    <property type="protein sequence ID" value="EDM77479.1"/>
    <property type="molecule type" value="Genomic_DNA"/>
</dbReference>
<proteinExistence type="predicted"/>
<evidence type="ECO:0000256" key="1">
    <source>
        <dbReference type="PROSITE-ProRule" id="PRU00169"/>
    </source>
</evidence>
<dbReference type="PROSITE" id="PS50110">
    <property type="entry name" value="RESPONSE_REGULATORY"/>
    <property type="match status" value="1"/>
</dbReference>
<dbReference type="PANTHER" id="PTHR37299:SF1">
    <property type="entry name" value="STAGE 0 SPORULATION PROTEIN A HOMOLOG"/>
    <property type="match status" value="1"/>
</dbReference>
<dbReference type="Gene3D" id="2.40.50.1020">
    <property type="entry name" value="LytTr DNA-binding domain"/>
    <property type="match status" value="1"/>
</dbReference>
<protein>
    <submittedName>
        <fullName evidence="4">LytTr DNA-binding domain family protein</fullName>
    </submittedName>
</protein>
<evidence type="ECO:0000259" key="2">
    <source>
        <dbReference type="PROSITE" id="PS50110"/>
    </source>
</evidence>
<dbReference type="Pfam" id="PF00072">
    <property type="entry name" value="Response_reg"/>
    <property type="match status" value="1"/>
</dbReference>
<dbReference type="Pfam" id="PF04397">
    <property type="entry name" value="LytTR"/>
    <property type="match status" value="1"/>
</dbReference>
<dbReference type="eggNOG" id="COG3279">
    <property type="taxonomic scope" value="Bacteria"/>
</dbReference>
<accession>A6G9H1</accession>
<dbReference type="Proteomes" id="UP000005801">
    <property type="component" value="Unassembled WGS sequence"/>
</dbReference>
<reference evidence="4 5" key="1">
    <citation type="submission" date="2007-06" db="EMBL/GenBank/DDBJ databases">
        <authorList>
            <person name="Shimkets L."/>
            <person name="Ferriera S."/>
            <person name="Johnson J."/>
            <person name="Kravitz S."/>
            <person name="Beeson K."/>
            <person name="Sutton G."/>
            <person name="Rogers Y.-H."/>
            <person name="Friedman R."/>
            <person name="Frazier M."/>
            <person name="Venter J.C."/>
        </authorList>
    </citation>
    <scope>NUCLEOTIDE SEQUENCE [LARGE SCALE GENOMIC DNA]</scope>
    <source>
        <strain evidence="4 5">SIR-1</strain>
    </source>
</reference>
<keyword evidence="5" id="KW-1185">Reference proteome</keyword>
<dbReference type="Gene3D" id="3.40.50.2300">
    <property type="match status" value="1"/>
</dbReference>
<dbReference type="SMART" id="SM00850">
    <property type="entry name" value="LytTR"/>
    <property type="match status" value="1"/>
</dbReference>
<name>A6G9H1_9BACT</name>
<dbReference type="PANTHER" id="PTHR37299">
    <property type="entry name" value="TRANSCRIPTIONAL REGULATOR-RELATED"/>
    <property type="match status" value="1"/>
</dbReference>
<feature type="domain" description="Response regulatory" evidence="2">
    <location>
        <begin position="5"/>
        <end position="120"/>
    </location>
</feature>
<evidence type="ECO:0000313" key="5">
    <source>
        <dbReference type="Proteomes" id="UP000005801"/>
    </source>
</evidence>
<feature type="domain" description="HTH LytTR-type" evidence="3">
    <location>
        <begin position="164"/>
        <end position="267"/>
    </location>
</feature>
<dbReference type="AlphaFoldDB" id="A6G9H1"/>
<evidence type="ECO:0000259" key="3">
    <source>
        <dbReference type="PROSITE" id="PS50930"/>
    </source>
</evidence>
<dbReference type="InterPro" id="IPR001789">
    <property type="entry name" value="Sig_transdc_resp-reg_receiver"/>
</dbReference>
<sequence length="267" mass="29306">MTALRVLIVDDEAPARRRLRRMLERLTNDGAEAIEVVGEAADGVEALTQLTKLEPDLVLLDIQMPALDGLALAQHASLPPFIFVTAFDEHALAAFEVGAADYLLKPIRRERLQLALERARTRIEAQRDASAKGEGASELDELQATLRRLVAAEPAPASPTPPRIAAREGGSVRLFELAEIGRFWSADKYTCFHHGGAEHVLDEGLGELELRLGAHGFVRVHRSELVDLGWVRAVHSEAGATSLELRDGQRVAVSRRMVAEIKRRLGL</sequence>
<dbReference type="RefSeq" id="WP_006973366.1">
    <property type="nucleotide sequence ID" value="NZ_ABCS01000045.1"/>
</dbReference>
<keyword evidence="4" id="KW-0238">DNA-binding</keyword>
<feature type="modified residue" description="4-aspartylphosphate" evidence="1">
    <location>
        <position position="61"/>
    </location>
</feature>
<dbReference type="STRING" id="391625.PPSIR1_24884"/>
<dbReference type="PROSITE" id="PS50930">
    <property type="entry name" value="HTH_LYTTR"/>
    <property type="match status" value="1"/>
</dbReference>
<dbReference type="SUPFAM" id="SSF52172">
    <property type="entry name" value="CheY-like"/>
    <property type="match status" value="1"/>
</dbReference>
<comment type="caution">
    <text evidence="4">The sequence shown here is derived from an EMBL/GenBank/DDBJ whole genome shotgun (WGS) entry which is preliminary data.</text>
</comment>
<dbReference type="InterPro" id="IPR007492">
    <property type="entry name" value="LytTR_DNA-bd_dom"/>
</dbReference>
<dbReference type="InterPro" id="IPR046947">
    <property type="entry name" value="LytR-like"/>
</dbReference>
<dbReference type="GO" id="GO:0000156">
    <property type="term" value="F:phosphorelay response regulator activity"/>
    <property type="evidence" value="ECO:0007669"/>
    <property type="project" value="InterPro"/>
</dbReference>
<dbReference type="SMART" id="SM00448">
    <property type="entry name" value="REC"/>
    <property type="match status" value="1"/>
</dbReference>
<organism evidence="4 5">
    <name type="scientific">Plesiocystis pacifica SIR-1</name>
    <dbReference type="NCBI Taxonomy" id="391625"/>
    <lineage>
        <taxon>Bacteria</taxon>
        <taxon>Pseudomonadati</taxon>
        <taxon>Myxococcota</taxon>
        <taxon>Polyangia</taxon>
        <taxon>Nannocystales</taxon>
        <taxon>Nannocystaceae</taxon>
        <taxon>Plesiocystis</taxon>
    </lineage>
</organism>
<keyword evidence="1" id="KW-0597">Phosphoprotein</keyword>
<dbReference type="InterPro" id="IPR011006">
    <property type="entry name" value="CheY-like_superfamily"/>
</dbReference>
<dbReference type="GO" id="GO:0003677">
    <property type="term" value="F:DNA binding"/>
    <property type="evidence" value="ECO:0007669"/>
    <property type="project" value="UniProtKB-KW"/>
</dbReference>